<dbReference type="Pfam" id="PF07883">
    <property type="entry name" value="Cupin_2"/>
    <property type="match status" value="1"/>
</dbReference>
<keyword evidence="1" id="KW-0805">Transcription regulation</keyword>
<dbReference type="SMART" id="SM00342">
    <property type="entry name" value="HTH_ARAC"/>
    <property type="match status" value="1"/>
</dbReference>
<reference evidence="6" key="1">
    <citation type="submission" date="2016-10" db="EMBL/GenBank/DDBJ databases">
        <authorList>
            <person name="Varghese N."/>
            <person name="Submissions S."/>
        </authorList>
    </citation>
    <scope>NUCLEOTIDE SEQUENCE [LARGE SCALE GENOMIC DNA]</scope>
    <source>
        <strain evidence="6">CGMCC 1.4250</strain>
    </source>
</reference>
<dbReference type="OrthoDB" id="9807321at2"/>
<keyword evidence="3" id="KW-0804">Transcription</keyword>
<protein>
    <submittedName>
        <fullName evidence="5">AraC-type DNA-binding protein</fullName>
    </submittedName>
</protein>
<dbReference type="Gene3D" id="2.60.120.10">
    <property type="entry name" value="Jelly Rolls"/>
    <property type="match status" value="1"/>
</dbReference>
<dbReference type="PROSITE" id="PS01124">
    <property type="entry name" value="HTH_ARAC_FAMILY_2"/>
    <property type="match status" value="1"/>
</dbReference>
<keyword evidence="6" id="KW-1185">Reference proteome</keyword>
<dbReference type="EMBL" id="FOTR01000001">
    <property type="protein sequence ID" value="SFL42783.1"/>
    <property type="molecule type" value="Genomic_DNA"/>
</dbReference>
<evidence type="ECO:0000313" key="5">
    <source>
        <dbReference type="EMBL" id="SFL42783.1"/>
    </source>
</evidence>
<evidence type="ECO:0000256" key="1">
    <source>
        <dbReference type="ARBA" id="ARBA00023015"/>
    </source>
</evidence>
<dbReference type="AlphaFoldDB" id="A0A1I4HM23"/>
<evidence type="ECO:0000256" key="3">
    <source>
        <dbReference type="ARBA" id="ARBA00023163"/>
    </source>
</evidence>
<dbReference type="SUPFAM" id="SSF51215">
    <property type="entry name" value="Regulatory protein AraC"/>
    <property type="match status" value="1"/>
</dbReference>
<name>A0A1I4HM23_9BACI</name>
<dbReference type="RefSeq" id="WP_091480657.1">
    <property type="nucleotide sequence ID" value="NZ_FOTR01000001.1"/>
</dbReference>
<dbReference type="PANTHER" id="PTHR43280:SF28">
    <property type="entry name" value="HTH-TYPE TRANSCRIPTIONAL ACTIVATOR RHAS"/>
    <property type="match status" value="1"/>
</dbReference>
<dbReference type="STRING" id="334253.SAMN04487943_101495"/>
<sequence>MQQFPKAVAYYYKRWHEFEMDLHHHPAMEIMYVIDGKCQIEIDDRVVDMRKGQYIFIQSNVKHRLIIDKNHPCRMLNIEFILHSNKSAHYMSIDQLFQTQPSLQTLFDPHQRYFLLKDDEVVYFTLRHLVLELDHQSANNQLLIDNLMVQLILWIDRNRREYNEQTNNQHMKKALTYIHEHYDTEIRVEILACITHLHPSYLHKIFRRSLGMTINQYITQVRLDKAKMLLINTEIPVTEISNYVGVNTSQYFSNLFKKETALSPSEYREHFREI</sequence>
<dbReference type="InterPro" id="IPR013096">
    <property type="entry name" value="Cupin_2"/>
</dbReference>
<dbReference type="GO" id="GO:0003700">
    <property type="term" value="F:DNA-binding transcription factor activity"/>
    <property type="evidence" value="ECO:0007669"/>
    <property type="project" value="InterPro"/>
</dbReference>
<dbReference type="Proteomes" id="UP000198565">
    <property type="component" value="Unassembled WGS sequence"/>
</dbReference>
<dbReference type="Gene3D" id="1.10.10.60">
    <property type="entry name" value="Homeodomain-like"/>
    <property type="match status" value="2"/>
</dbReference>
<dbReference type="GO" id="GO:0043565">
    <property type="term" value="F:sequence-specific DNA binding"/>
    <property type="evidence" value="ECO:0007669"/>
    <property type="project" value="InterPro"/>
</dbReference>
<dbReference type="PANTHER" id="PTHR43280">
    <property type="entry name" value="ARAC-FAMILY TRANSCRIPTIONAL REGULATOR"/>
    <property type="match status" value="1"/>
</dbReference>
<accession>A0A1I4HM23</accession>
<dbReference type="InterPro" id="IPR018062">
    <property type="entry name" value="HTH_AraC-typ_CS"/>
</dbReference>
<proteinExistence type="predicted"/>
<dbReference type="InterPro" id="IPR009057">
    <property type="entry name" value="Homeodomain-like_sf"/>
</dbReference>
<dbReference type="InterPro" id="IPR018060">
    <property type="entry name" value="HTH_AraC"/>
</dbReference>
<organism evidence="5 6">
    <name type="scientific">Gracilibacillus orientalis</name>
    <dbReference type="NCBI Taxonomy" id="334253"/>
    <lineage>
        <taxon>Bacteria</taxon>
        <taxon>Bacillati</taxon>
        <taxon>Bacillota</taxon>
        <taxon>Bacilli</taxon>
        <taxon>Bacillales</taxon>
        <taxon>Bacillaceae</taxon>
        <taxon>Gracilibacillus</taxon>
    </lineage>
</organism>
<evidence type="ECO:0000256" key="2">
    <source>
        <dbReference type="ARBA" id="ARBA00023125"/>
    </source>
</evidence>
<dbReference type="PROSITE" id="PS00041">
    <property type="entry name" value="HTH_ARAC_FAMILY_1"/>
    <property type="match status" value="1"/>
</dbReference>
<keyword evidence="2 5" id="KW-0238">DNA-binding</keyword>
<gene>
    <name evidence="5" type="ORF">SAMN04487943_101495</name>
</gene>
<dbReference type="InterPro" id="IPR037923">
    <property type="entry name" value="HTH-like"/>
</dbReference>
<feature type="domain" description="HTH araC/xylS-type" evidence="4">
    <location>
        <begin position="172"/>
        <end position="270"/>
    </location>
</feature>
<dbReference type="SUPFAM" id="SSF46689">
    <property type="entry name" value="Homeodomain-like"/>
    <property type="match status" value="2"/>
</dbReference>
<dbReference type="Pfam" id="PF12833">
    <property type="entry name" value="HTH_18"/>
    <property type="match status" value="1"/>
</dbReference>
<evidence type="ECO:0000313" key="6">
    <source>
        <dbReference type="Proteomes" id="UP000198565"/>
    </source>
</evidence>
<evidence type="ECO:0000259" key="4">
    <source>
        <dbReference type="PROSITE" id="PS01124"/>
    </source>
</evidence>
<dbReference type="InterPro" id="IPR014710">
    <property type="entry name" value="RmlC-like_jellyroll"/>
</dbReference>